<feature type="domain" description="HECT" evidence="7">
    <location>
        <begin position="117"/>
        <end position="460"/>
    </location>
</feature>
<dbReference type="InterPro" id="IPR035983">
    <property type="entry name" value="Hect_E3_ubiquitin_ligase"/>
</dbReference>
<evidence type="ECO:0000256" key="2">
    <source>
        <dbReference type="ARBA" id="ARBA00004906"/>
    </source>
</evidence>
<dbReference type="Gene3D" id="3.90.1750.10">
    <property type="entry name" value="Hect, E3 ligase catalytic domains"/>
    <property type="match status" value="1"/>
</dbReference>
<evidence type="ECO:0000313" key="8">
    <source>
        <dbReference type="EMBL" id="EOA18635.1"/>
    </source>
</evidence>
<evidence type="ECO:0000256" key="5">
    <source>
        <dbReference type="ARBA" id="ARBA00022786"/>
    </source>
</evidence>
<accession>R0H1W1</accession>
<dbReference type="PROSITE" id="PS50237">
    <property type="entry name" value="HECT"/>
    <property type="match status" value="1"/>
</dbReference>
<dbReference type="STRING" id="81985.R0H1W1"/>
<comment type="pathway">
    <text evidence="2">Protein modification; protein ubiquitination.</text>
</comment>
<dbReference type="GO" id="GO:0006511">
    <property type="term" value="P:ubiquitin-dependent protein catabolic process"/>
    <property type="evidence" value="ECO:0007669"/>
    <property type="project" value="TreeGrafter"/>
</dbReference>
<dbReference type="AlphaFoldDB" id="R0H1W1"/>
<reference evidence="9" key="1">
    <citation type="journal article" date="2013" name="Nat. Genet.">
        <title>The Capsella rubella genome and the genomic consequences of rapid mating system evolution.</title>
        <authorList>
            <person name="Slotte T."/>
            <person name="Hazzouri K.M."/>
            <person name="Agren J.A."/>
            <person name="Koenig D."/>
            <person name="Maumus F."/>
            <person name="Guo Y.L."/>
            <person name="Steige K."/>
            <person name="Platts A.E."/>
            <person name="Escobar J.S."/>
            <person name="Newman L.K."/>
            <person name="Wang W."/>
            <person name="Mandakova T."/>
            <person name="Vello E."/>
            <person name="Smith L.M."/>
            <person name="Henz S.R."/>
            <person name="Steffen J."/>
            <person name="Takuno S."/>
            <person name="Brandvain Y."/>
            <person name="Coop G."/>
            <person name="Andolfatto P."/>
            <person name="Hu T.T."/>
            <person name="Blanchette M."/>
            <person name="Clark R.M."/>
            <person name="Quesneville H."/>
            <person name="Nordborg M."/>
            <person name="Gaut B.S."/>
            <person name="Lysak M.A."/>
            <person name="Jenkins J."/>
            <person name="Grimwood J."/>
            <person name="Chapman J."/>
            <person name="Prochnik S."/>
            <person name="Shu S."/>
            <person name="Rokhsar D."/>
            <person name="Schmutz J."/>
            <person name="Weigel D."/>
            <person name="Wright S.I."/>
        </authorList>
    </citation>
    <scope>NUCLEOTIDE SEQUENCE [LARGE SCALE GENOMIC DNA]</scope>
    <source>
        <strain evidence="9">cv. Monte Gargano</strain>
    </source>
</reference>
<dbReference type="EC" id="2.3.2.26" evidence="3"/>
<dbReference type="EMBL" id="KB870811">
    <property type="protein sequence ID" value="EOA18635.1"/>
    <property type="molecule type" value="Genomic_DNA"/>
</dbReference>
<dbReference type="GO" id="GO:0061630">
    <property type="term" value="F:ubiquitin protein ligase activity"/>
    <property type="evidence" value="ECO:0007669"/>
    <property type="project" value="UniProtKB-EC"/>
</dbReference>
<name>R0H1W1_9BRAS</name>
<dbReference type="OrthoDB" id="8068875at2759"/>
<dbReference type="SUPFAM" id="SSF56204">
    <property type="entry name" value="Hect, E3 ligase catalytic domain"/>
    <property type="match status" value="1"/>
</dbReference>
<evidence type="ECO:0000256" key="3">
    <source>
        <dbReference type="ARBA" id="ARBA00012485"/>
    </source>
</evidence>
<evidence type="ECO:0000256" key="1">
    <source>
        <dbReference type="ARBA" id="ARBA00000885"/>
    </source>
</evidence>
<dbReference type="SMART" id="SM00119">
    <property type="entry name" value="HECTc"/>
    <property type="match status" value="1"/>
</dbReference>
<dbReference type="Gene3D" id="3.30.2160.10">
    <property type="entry name" value="Hect, E3 ligase catalytic domain"/>
    <property type="match status" value="1"/>
</dbReference>
<keyword evidence="9" id="KW-1185">Reference proteome</keyword>
<dbReference type="Proteomes" id="UP000029121">
    <property type="component" value="Unassembled WGS sequence"/>
</dbReference>
<dbReference type="Pfam" id="PF00632">
    <property type="entry name" value="HECT"/>
    <property type="match status" value="1"/>
</dbReference>
<dbReference type="GO" id="GO:0005737">
    <property type="term" value="C:cytoplasm"/>
    <property type="evidence" value="ECO:0007669"/>
    <property type="project" value="TreeGrafter"/>
</dbReference>
<dbReference type="PANTHER" id="PTHR11254">
    <property type="entry name" value="HECT DOMAIN UBIQUITIN-PROTEIN LIGASE"/>
    <property type="match status" value="1"/>
</dbReference>
<keyword evidence="4" id="KW-0808">Transferase</keyword>
<evidence type="ECO:0000256" key="6">
    <source>
        <dbReference type="PROSITE-ProRule" id="PRU00104"/>
    </source>
</evidence>
<evidence type="ECO:0000313" key="9">
    <source>
        <dbReference type="Proteomes" id="UP000029121"/>
    </source>
</evidence>
<organism evidence="8 9">
    <name type="scientific">Capsella rubella</name>
    <dbReference type="NCBI Taxonomy" id="81985"/>
    <lineage>
        <taxon>Eukaryota</taxon>
        <taxon>Viridiplantae</taxon>
        <taxon>Streptophyta</taxon>
        <taxon>Embryophyta</taxon>
        <taxon>Tracheophyta</taxon>
        <taxon>Spermatophyta</taxon>
        <taxon>Magnoliopsida</taxon>
        <taxon>eudicotyledons</taxon>
        <taxon>Gunneridae</taxon>
        <taxon>Pentapetalae</taxon>
        <taxon>rosids</taxon>
        <taxon>malvids</taxon>
        <taxon>Brassicales</taxon>
        <taxon>Brassicaceae</taxon>
        <taxon>Camelineae</taxon>
        <taxon>Capsella</taxon>
    </lineage>
</organism>
<dbReference type="GO" id="GO:0000209">
    <property type="term" value="P:protein polyubiquitination"/>
    <property type="evidence" value="ECO:0007669"/>
    <property type="project" value="TreeGrafter"/>
</dbReference>
<dbReference type="PANTHER" id="PTHR11254:SF424">
    <property type="entry name" value="E3 UBIQUITIN-PROTEIN LIGASE UPL5"/>
    <property type="match status" value="1"/>
</dbReference>
<keyword evidence="5 6" id="KW-0833">Ubl conjugation pathway</keyword>
<evidence type="ECO:0000259" key="7">
    <source>
        <dbReference type="PROSITE" id="PS50237"/>
    </source>
</evidence>
<comment type="catalytic activity">
    <reaction evidence="1">
        <text>S-ubiquitinyl-[E2 ubiquitin-conjugating enzyme]-L-cysteine + [acceptor protein]-L-lysine = [E2 ubiquitin-conjugating enzyme]-L-cysteine + N(6)-ubiquitinyl-[acceptor protein]-L-lysine.</text>
        <dbReference type="EC" id="2.3.2.26"/>
    </reaction>
</comment>
<gene>
    <name evidence="8" type="ORF">CARUB_v10007210mg</name>
</gene>
<dbReference type="KEGG" id="crb:17878852"/>
<proteinExistence type="predicted"/>
<dbReference type="Gene3D" id="3.30.2410.10">
    <property type="entry name" value="Hect, E3 ligase catalytic domain"/>
    <property type="match status" value="1"/>
</dbReference>
<dbReference type="eggNOG" id="KOG0940">
    <property type="taxonomic scope" value="Eukaryota"/>
</dbReference>
<dbReference type="InterPro" id="IPR050409">
    <property type="entry name" value="E3_ubiq-protein_ligase"/>
</dbReference>
<feature type="active site" description="Glycyl thioester intermediate" evidence="6">
    <location>
        <position position="426"/>
    </location>
</feature>
<evidence type="ECO:0000256" key="4">
    <source>
        <dbReference type="ARBA" id="ARBA00022679"/>
    </source>
</evidence>
<sequence length="460" mass="53979">MAELDGFSFLEHMPATWSPYFSHVQMLFAISESDQDVMEQTREIVKVRLSAFCSLVAAFSSLQDRNWVFRQRDYTNFQVRHHFASMMFRREESETLYIILDRPNLLTESLEQMANASPTSLLHGDLSVYFEEETAVGEGVLREWFYLVCEKLFEPGRKLFVHSTDDDRRFTPDTASYHDENLLKYFQFAGRFIALALKNDVQVGVLLDHVFYLQLAGKRVSLEDIRRTDEAEYNSCLQILQLSREEFDKADLGLTFSVEIEDNLKKKLEIPLCEQGTDLAVTYDNRESYINMRIENRYVTLIKDQVSQFIQGFEEMISVPHDVFFNTLNPEDIDCLLRGKEQIAICVDEWKSHTAYVNFKETDATIKWFWQIVNEMDQETRRKLLFFWTAYKYLPMGGFKDFPEKLTISRNFDHDRNRPLPMAQTCSSQLQLRVYSGFDVMKNQLIYVTENWISTGFGIA</sequence>
<protein>
    <recommendedName>
        <fullName evidence="3">HECT-type E3 ubiquitin transferase</fullName>
        <ecNumber evidence="3">2.3.2.26</ecNumber>
    </recommendedName>
</protein>
<dbReference type="InterPro" id="IPR000569">
    <property type="entry name" value="HECT_dom"/>
</dbReference>